<evidence type="ECO:0000313" key="1">
    <source>
        <dbReference type="EMBL" id="QBK85073.1"/>
    </source>
</evidence>
<dbReference type="EMBL" id="MK500302">
    <property type="protein sequence ID" value="QBK85073.1"/>
    <property type="molecule type" value="Genomic_DNA"/>
</dbReference>
<name>A0A481YP31_9VIRU</name>
<accession>A0A481YP31</accession>
<gene>
    <name evidence="1" type="ORF">LCDPAC02_02720</name>
</gene>
<protein>
    <submittedName>
        <fullName evidence="1">Uncharacterized protein</fullName>
    </submittedName>
</protein>
<proteinExistence type="predicted"/>
<reference evidence="1" key="1">
    <citation type="journal article" date="2019" name="MBio">
        <title>Virus Genomes from Deep Sea Sediments Expand the Ocean Megavirome and Support Independent Origins of Viral Gigantism.</title>
        <authorList>
            <person name="Backstrom D."/>
            <person name="Yutin N."/>
            <person name="Jorgensen S.L."/>
            <person name="Dharamshi J."/>
            <person name="Homa F."/>
            <person name="Zaremba-Niedwiedzka K."/>
            <person name="Spang A."/>
            <person name="Wolf Y.I."/>
            <person name="Koonin E.V."/>
            <person name="Ettema T.J."/>
        </authorList>
    </citation>
    <scope>NUCLEOTIDE SEQUENCE</scope>
</reference>
<organism evidence="1">
    <name type="scientific">Pithovirus LCDPAC02</name>
    <dbReference type="NCBI Taxonomy" id="2506601"/>
    <lineage>
        <taxon>Viruses</taxon>
        <taxon>Pithoviruses</taxon>
    </lineage>
</organism>
<sequence length="631" mass="77941">MTLTYLIQDKTFFENQILLFLDNETILEISLVNKKFNKTINIFNYFYFKFDKYFDLDFGLNYLFDINMNELINQKVYQFKNVMCNKYIKEELVERYWNISNKYPTYCLINKKISINNIYNHFEEFKIEDILKKYKFKSKFLKSKIKYILDENEKLKSYCKENVIFCYECIICKIFKYQNIKYKYFYLDDCCYRTLQKLNIIDDEFIRNEYFDKKIKINEFISEYVKIPIDIIKDYWNNVPKVYNLESKYKKNIIRIKKNILCYQKLDKEFLSNNIGEIYTMGYPNGFHFECACKNANVDLNFVQNYGKYFFRTKKYWYISQMKNLPFKYIKLYLDRLNIVQLIKYQNLPDDFILNNIYIFGYEIFKLKKFSIDFIDKYIKYVIDNKIYDEDTIKYDLMKNIQYYQDLNFSFIKKYFHLMDLNIINLDQIMNEFQDKEFEDFLFYSLNLNRRIRKTKCIKLSEDFLIKNWYKLIKYFNLDELLEYQNIPEYILYEIIEVLNDGQLYKLAKNQILSTEFLIINWDMFNKNINIRFKGEIELQDVIFEFQNIESEFILMNDKLSKTDVRIILVHNKITEEFIENYLLKNEYINNICQYQDLSRNFIIKHKNILNFKLLIRCQKYYDSIEEINNF</sequence>